<dbReference type="Pfam" id="PF00172">
    <property type="entry name" value="Zn_clus"/>
    <property type="match status" value="1"/>
</dbReference>
<dbReference type="PANTHER" id="PTHR47784:SF9">
    <property type="entry name" value="ZN(II)2CYS6 TRANSCRIPTION FACTOR (EUROFUNG)"/>
    <property type="match status" value="1"/>
</dbReference>
<dbReference type="GO" id="GO:0008270">
    <property type="term" value="F:zinc ion binding"/>
    <property type="evidence" value="ECO:0007669"/>
    <property type="project" value="InterPro"/>
</dbReference>
<dbReference type="EMBL" id="NJES01000815">
    <property type="protein sequence ID" value="PHH69160.1"/>
    <property type="molecule type" value="Genomic_DNA"/>
</dbReference>
<dbReference type="InterPro" id="IPR036864">
    <property type="entry name" value="Zn2-C6_fun-type_DNA-bd_sf"/>
</dbReference>
<dbReference type="Proteomes" id="UP000226431">
    <property type="component" value="Unassembled WGS sequence"/>
</dbReference>
<dbReference type="PROSITE" id="PS00463">
    <property type="entry name" value="ZN2_CY6_FUNGAL_1"/>
    <property type="match status" value="1"/>
</dbReference>
<keyword evidence="1" id="KW-0539">Nucleus</keyword>
<organism evidence="3 4">
    <name type="scientific">Ophiocordyceps camponoti-rufipedis</name>
    <dbReference type="NCBI Taxonomy" id="2004952"/>
    <lineage>
        <taxon>Eukaryota</taxon>
        <taxon>Fungi</taxon>
        <taxon>Dikarya</taxon>
        <taxon>Ascomycota</taxon>
        <taxon>Pezizomycotina</taxon>
        <taxon>Sordariomycetes</taxon>
        <taxon>Hypocreomycetidae</taxon>
        <taxon>Hypocreales</taxon>
        <taxon>Ophiocordycipitaceae</taxon>
        <taxon>Ophiocordyceps</taxon>
    </lineage>
</organism>
<dbReference type="InterPro" id="IPR001138">
    <property type="entry name" value="Zn2Cys6_DnaBD"/>
</dbReference>
<evidence type="ECO:0000313" key="3">
    <source>
        <dbReference type="EMBL" id="PHH69160.1"/>
    </source>
</evidence>
<dbReference type="InterPro" id="IPR053157">
    <property type="entry name" value="Sterol_Uptake_Regulator"/>
</dbReference>
<proteinExistence type="predicted"/>
<dbReference type="OrthoDB" id="648861at2759"/>
<name>A0A2C5YNS2_9HYPO</name>
<dbReference type="PROSITE" id="PS50048">
    <property type="entry name" value="ZN2_CY6_FUNGAL_2"/>
    <property type="match status" value="1"/>
</dbReference>
<accession>A0A2C5YNS2</accession>
<dbReference type="SMART" id="SM00066">
    <property type="entry name" value="GAL4"/>
    <property type="match status" value="1"/>
</dbReference>
<keyword evidence="4" id="KW-1185">Reference proteome</keyword>
<protein>
    <recommendedName>
        <fullName evidence="2">Zn(2)-C6 fungal-type domain-containing protein</fullName>
    </recommendedName>
</protein>
<gene>
    <name evidence="3" type="ORF">CDD80_6971</name>
</gene>
<dbReference type="PANTHER" id="PTHR47784">
    <property type="entry name" value="STEROL UPTAKE CONTROL PROTEIN 2"/>
    <property type="match status" value="1"/>
</dbReference>
<dbReference type="SUPFAM" id="SSF57701">
    <property type="entry name" value="Zn2/Cys6 DNA-binding domain"/>
    <property type="match status" value="1"/>
</dbReference>
<reference evidence="3 4" key="1">
    <citation type="submission" date="2017-06" db="EMBL/GenBank/DDBJ databases">
        <title>Ant-infecting Ophiocordyceps genomes reveal a high diversity of potential behavioral manipulation genes and a possible major role for enterotoxins.</title>
        <authorList>
            <person name="De Bekker C."/>
            <person name="Evans H.C."/>
            <person name="Brachmann A."/>
            <person name="Hughes D.P."/>
        </authorList>
    </citation>
    <scope>NUCLEOTIDE SEQUENCE [LARGE SCALE GENOMIC DNA]</scope>
    <source>
        <strain evidence="3 4">Map16</strain>
    </source>
</reference>
<dbReference type="CDD" id="cd00067">
    <property type="entry name" value="GAL4"/>
    <property type="match status" value="1"/>
</dbReference>
<dbReference type="Gene3D" id="4.10.240.10">
    <property type="entry name" value="Zn(2)-C6 fungal-type DNA-binding domain"/>
    <property type="match status" value="1"/>
</dbReference>
<evidence type="ECO:0000313" key="4">
    <source>
        <dbReference type="Proteomes" id="UP000226431"/>
    </source>
</evidence>
<sequence length="338" mass="37097">MVDGPDFRVLTFRNGCDSVRPYLKRKPHARSRTGCLACKQRRVKCDEGRPCCDRCLRLDFPCSYASDLSRAAVIASRPAPALTVDPLASLGPSQSKHGTPRTHLLHHLFGSVALPASNQFALPLTGQNATALLALGQSQTYLLNSILAIAASHMRHHCISNQPSRVAERFWLSLACANFRAALAQPLNSQTADALIMTSIVVNVLCFSIIEDDDPATSWIFSREPDRLAWFSMQLGFRPLLLATAAFRSRTGLLHVFDPVQSVEVGFLLDASLPMSIVPHHWRVLLALEGRNPDGHVFHDPAKMAAHLRHVEPVQQAIIHYSERTSGPSGCSVTGWAC</sequence>
<dbReference type="STRING" id="2004952.A0A2C5YNS2"/>
<comment type="caution">
    <text evidence="3">The sequence shown here is derived from an EMBL/GenBank/DDBJ whole genome shotgun (WGS) entry which is preliminary data.</text>
</comment>
<evidence type="ECO:0000259" key="2">
    <source>
        <dbReference type="PROSITE" id="PS50048"/>
    </source>
</evidence>
<dbReference type="GO" id="GO:0001228">
    <property type="term" value="F:DNA-binding transcription activator activity, RNA polymerase II-specific"/>
    <property type="evidence" value="ECO:0007669"/>
    <property type="project" value="TreeGrafter"/>
</dbReference>
<evidence type="ECO:0000256" key="1">
    <source>
        <dbReference type="ARBA" id="ARBA00023242"/>
    </source>
</evidence>
<feature type="domain" description="Zn(2)-C6 fungal-type" evidence="2">
    <location>
        <begin position="34"/>
        <end position="64"/>
    </location>
</feature>
<dbReference type="AlphaFoldDB" id="A0A2C5YNS2"/>